<evidence type="ECO:0000313" key="2">
    <source>
        <dbReference type="Proteomes" id="UP001225761"/>
    </source>
</evidence>
<accession>A0ABT6YWH4</accession>
<dbReference type="EMBL" id="JASHIE010000001">
    <property type="protein sequence ID" value="MDI9873230.1"/>
    <property type="molecule type" value="Genomic_DNA"/>
</dbReference>
<sequence length="66" mass="7686">MPKWDFIDLKTGVRTRYDASNNVPSQKYFDQYNLITFNGRYSNVTYDGSQFSQLGTTFQASLNVKF</sequence>
<comment type="caution">
    <text evidence="1">The sequence shown here is derived from an EMBL/GenBank/DDBJ whole genome shotgun (WGS) entry which is preliminary data.</text>
</comment>
<evidence type="ECO:0008006" key="3">
    <source>
        <dbReference type="Google" id="ProtNLM"/>
    </source>
</evidence>
<protein>
    <recommendedName>
        <fullName evidence="3">TonB-dependent receptor-like beta-barrel domain-containing protein</fullName>
    </recommendedName>
</protein>
<keyword evidence="2" id="KW-1185">Reference proteome</keyword>
<dbReference type="Proteomes" id="UP001225761">
    <property type="component" value="Unassembled WGS sequence"/>
</dbReference>
<evidence type="ECO:0000313" key="1">
    <source>
        <dbReference type="EMBL" id="MDI9873230.1"/>
    </source>
</evidence>
<reference evidence="1 2" key="1">
    <citation type="submission" date="2023-05" db="EMBL/GenBank/DDBJ databases">
        <title>Novel species of genus Flectobacillus isolated from stream in China.</title>
        <authorList>
            <person name="Lu H."/>
        </authorList>
    </citation>
    <scope>NUCLEOTIDE SEQUENCE [LARGE SCALE GENOMIC DNA]</scope>
    <source>
        <strain evidence="1 2">LFS242W</strain>
    </source>
</reference>
<proteinExistence type="predicted"/>
<dbReference type="RefSeq" id="WP_283380420.1">
    <property type="nucleotide sequence ID" value="NZ_JASHIE010000001.1"/>
</dbReference>
<name>A0ABT6YWH4_9BACT</name>
<organism evidence="1 2">
    <name type="scientific">Flectobacillus rivi</name>
    <dbReference type="NCBI Taxonomy" id="2984209"/>
    <lineage>
        <taxon>Bacteria</taxon>
        <taxon>Pseudomonadati</taxon>
        <taxon>Bacteroidota</taxon>
        <taxon>Cytophagia</taxon>
        <taxon>Cytophagales</taxon>
        <taxon>Flectobacillaceae</taxon>
        <taxon>Flectobacillus</taxon>
    </lineage>
</organism>
<gene>
    <name evidence="1" type="ORF">QM481_01745</name>
</gene>